<evidence type="ECO:0000256" key="1">
    <source>
        <dbReference type="ARBA" id="ARBA00001936"/>
    </source>
</evidence>
<keyword evidence="11" id="KW-0443">Lipid metabolism</keyword>
<dbReference type="GO" id="GO:0000139">
    <property type="term" value="C:Golgi membrane"/>
    <property type="evidence" value="ECO:0007669"/>
    <property type="project" value="UniProtKB-SubCell"/>
</dbReference>
<evidence type="ECO:0000256" key="8">
    <source>
        <dbReference type="ARBA" id="ARBA00022968"/>
    </source>
</evidence>
<dbReference type="GO" id="GO:0006629">
    <property type="term" value="P:lipid metabolic process"/>
    <property type="evidence" value="ECO:0007669"/>
    <property type="project" value="UniProtKB-KW"/>
</dbReference>
<evidence type="ECO:0000256" key="15">
    <source>
        <dbReference type="RuleBase" id="RU363063"/>
    </source>
</evidence>
<evidence type="ECO:0000313" key="17">
    <source>
        <dbReference type="Proteomes" id="UP001460270"/>
    </source>
</evidence>
<protein>
    <recommendedName>
        <fullName evidence="15">Hexosyltransferase</fullName>
        <ecNumber evidence="15">2.4.1.-</ecNumber>
    </recommendedName>
</protein>
<dbReference type="InterPro" id="IPR002659">
    <property type="entry name" value="Glyco_trans_31"/>
</dbReference>
<evidence type="ECO:0000256" key="11">
    <source>
        <dbReference type="ARBA" id="ARBA00023098"/>
    </source>
</evidence>
<evidence type="ECO:0000256" key="5">
    <source>
        <dbReference type="ARBA" id="ARBA00022676"/>
    </source>
</evidence>
<evidence type="ECO:0000256" key="14">
    <source>
        <dbReference type="ARBA" id="ARBA00023211"/>
    </source>
</evidence>
<keyword evidence="13" id="KW-0325">Glycoprotein</keyword>
<dbReference type="EC" id="2.4.1.-" evidence="15"/>
<keyword evidence="8" id="KW-0735">Signal-anchor</keyword>
<evidence type="ECO:0000256" key="10">
    <source>
        <dbReference type="ARBA" id="ARBA00023034"/>
    </source>
</evidence>
<evidence type="ECO:0000256" key="3">
    <source>
        <dbReference type="ARBA" id="ARBA00004922"/>
    </source>
</evidence>
<keyword evidence="9" id="KW-1133">Transmembrane helix</keyword>
<dbReference type="AlphaFoldDB" id="A0AAW0PVP6"/>
<evidence type="ECO:0000256" key="9">
    <source>
        <dbReference type="ARBA" id="ARBA00022989"/>
    </source>
</evidence>
<name>A0AAW0PVP6_9GOBI</name>
<reference evidence="17" key="1">
    <citation type="submission" date="2024-04" db="EMBL/GenBank/DDBJ databases">
        <title>Salinicola lusitanus LLJ914,a marine bacterium isolated from the Okinawa Trough.</title>
        <authorList>
            <person name="Li J."/>
        </authorList>
    </citation>
    <scope>NUCLEOTIDE SEQUENCE [LARGE SCALE GENOMIC DNA]</scope>
</reference>
<evidence type="ECO:0000256" key="12">
    <source>
        <dbReference type="ARBA" id="ARBA00023136"/>
    </source>
</evidence>
<comment type="subcellular location">
    <subcellularLocation>
        <location evidence="2 15">Golgi apparatus membrane</location>
        <topology evidence="2 15">Single-pass type II membrane protein</topology>
    </subcellularLocation>
</comment>
<evidence type="ECO:0000256" key="7">
    <source>
        <dbReference type="ARBA" id="ARBA00022692"/>
    </source>
</evidence>
<evidence type="ECO:0000256" key="6">
    <source>
        <dbReference type="ARBA" id="ARBA00022679"/>
    </source>
</evidence>
<evidence type="ECO:0000313" key="16">
    <source>
        <dbReference type="EMBL" id="KAK7939193.1"/>
    </source>
</evidence>
<comment type="similarity">
    <text evidence="4 15">Belongs to the glycosyltransferase 31 family.</text>
</comment>
<keyword evidence="12" id="KW-0472">Membrane</keyword>
<dbReference type="Pfam" id="PF01762">
    <property type="entry name" value="Galactosyl_T"/>
    <property type="match status" value="1"/>
</dbReference>
<keyword evidence="6" id="KW-0808">Transferase</keyword>
<keyword evidence="5 15" id="KW-0328">Glycosyltransferase</keyword>
<dbReference type="PANTHER" id="PTHR11214">
    <property type="entry name" value="BETA-1,3-N-ACETYLGLUCOSAMINYLTRANSFERASE"/>
    <property type="match status" value="1"/>
</dbReference>
<dbReference type="GO" id="GO:0006493">
    <property type="term" value="P:protein O-linked glycosylation"/>
    <property type="evidence" value="ECO:0007669"/>
    <property type="project" value="TreeGrafter"/>
</dbReference>
<dbReference type="EMBL" id="JBBPFD010000002">
    <property type="protein sequence ID" value="KAK7939193.1"/>
    <property type="molecule type" value="Genomic_DNA"/>
</dbReference>
<sequence length="238" mass="27032">METEWSHLYNGAERSGALSCRCVYELMTCDFLCTNVNGAPCVLWRVLTSCLSHSSCPVCAGAAQAARIRPAALMEGKLVCWASALWYLSISRPTSTYEGHMSIPIRKTVKTPKNFTFTNIRSRSLNPHSFEFLINEPKKCERVSPFLVILISTNHKEFDARQAIRETWGDESVYGDIHILTIFLLGRNTDDVLNQMVEQESQIFHDIVVENFIDSYHNLTLKTIMGMRWVATFCPKAQ</sequence>
<keyword evidence="10 15" id="KW-0333">Golgi apparatus</keyword>
<evidence type="ECO:0000256" key="13">
    <source>
        <dbReference type="ARBA" id="ARBA00023180"/>
    </source>
</evidence>
<keyword evidence="14" id="KW-0464">Manganese</keyword>
<accession>A0AAW0PVP6</accession>
<dbReference type="Proteomes" id="UP001460270">
    <property type="component" value="Unassembled WGS sequence"/>
</dbReference>
<comment type="pathway">
    <text evidence="3">Protein modification; protein glycosylation.</text>
</comment>
<dbReference type="PANTHER" id="PTHR11214:SF20">
    <property type="entry name" value="BETA-1,3-GALACTOSYLTRANSFERASE 1"/>
    <property type="match status" value="1"/>
</dbReference>
<proteinExistence type="inferred from homology"/>
<evidence type="ECO:0000256" key="2">
    <source>
        <dbReference type="ARBA" id="ARBA00004323"/>
    </source>
</evidence>
<keyword evidence="7" id="KW-0812">Transmembrane</keyword>
<dbReference type="GO" id="GO:0008499">
    <property type="term" value="F:N-acetyl-beta-D-glucosaminide beta-(1,3)-galactosyltransferase activity"/>
    <property type="evidence" value="ECO:0007669"/>
    <property type="project" value="TreeGrafter"/>
</dbReference>
<comment type="cofactor">
    <cofactor evidence="1">
        <name>Mn(2+)</name>
        <dbReference type="ChEBI" id="CHEBI:29035"/>
    </cofactor>
</comment>
<organism evidence="16 17">
    <name type="scientific">Mugilogobius chulae</name>
    <name type="common">yellowstripe goby</name>
    <dbReference type="NCBI Taxonomy" id="88201"/>
    <lineage>
        <taxon>Eukaryota</taxon>
        <taxon>Metazoa</taxon>
        <taxon>Chordata</taxon>
        <taxon>Craniata</taxon>
        <taxon>Vertebrata</taxon>
        <taxon>Euteleostomi</taxon>
        <taxon>Actinopterygii</taxon>
        <taxon>Neopterygii</taxon>
        <taxon>Teleostei</taxon>
        <taxon>Neoteleostei</taxon>
        <taxon>Acanthomorphata</taxon>
        <taxon>Gobiaria</taxon>
        <taxon>Gobiiformes</taxon>
        <taxon>Gobioidei</taxon>
        <taxon>Gobiidae</taxon>
        <taxon>Gobionellinae</taxon>
        <taxon>Mugilogobius</taxon>
    </lineage>
</organism>
<evidence type="ECO:0000256" key="4">
    <source>
        <dbReference type="ARBA" id="ARBA00008661"/>
    </source>
</evidence>
<gene>
    <name evidence="16" type="ORF">WMY93_002519</name>
</gene>
<comment type="caution">
    <text evidence="16">The sequence shown here is derived from an EMBL/GenBank/DDBJ whole genome shotgun (WGS) entry which is preliminary data.</text>
</comment>
<keyword evidence="17" id="KW-1185">Reference proteome</keyword>